<dbReference type="Pfam" id="PF23731">
    <property type="entry name" value="ARM_ECM29_C"/>
    <property type="match status" value="1"/>
</dbReference>
<dbReference type="EMBL" id="JAUJLE010001394">
    <property type="protein sequence ID" value="KAK0949095.1"/>
    <property type="molecule type" value="Genomic_DNA"/>
</dbReference>
<protein>
    <submittedName>
        <fullName evidence="1">Proteasome component M29</fullName>
    </submittedName>
</protein>
<sequence>ALDMVASLAAPSAPVHRSTYMGLKQLFDRLRKHSKGNALGSDAEASLKVMLFGPDPGTEALRLLRADATVSAIEASPPLASALSADIQALLAVEKSLQVRDRLATAAAAGKR</sequence>
<gene>
    <name evidence="1" type="primary">ECM29_5</name>
    <name evidence="1" type="ORF">LTR91_026732</name>
</gene>
<comment type="caution">
    <text evidence="1">The sequence shown here is derived from an EMBL/GenBank/DDBJ whole genome shotgun (WGS) entry which is preliminary data.</text>
</comment>
<feature type="non-terminal residue" evidence="1">
    <location>
        <position position="1"/>
    </location>
</feature>
<name>A0AAN6GZP5_9PEZI</name>
<dbReference type="Proteomes" id="UP001175353">
    <property type="component" value="Unassembled WGS sequence"/>
</dbReference>
<keyword evidence="2" id="KW-1185">Reference proteome</keyword>
<evidence type="ECO:0000313" key="2">
    <source>
        <dbReference type="Proteomes" id="UP001175353"/>
    </source>
</evidence>
<dbReference type="GO" id="GO:0000502">
    <property type="term" value="C:proteasome complex"/>
    <property type="evidence" value="ECO:0007669"/>
    <property type="project" value="UniProtKB-KW"/>
</dbReference>
<organism evidence="1 2">
    <name type="scientific">Friedmanniomyces endolithicus</name>
    <dbReference type="NCBI Taxonomy" id="329885"/>
    <lineage>
        <taxon>Eukaryota</taxon>
        <taxon>Fungi</taxon>
        <taxon>Dikarya</taxon>
        <taxon>Ascomycota</taxon>
        <taxon>Pezizomycotina</taxon>
        <taxon>Dothideomycetes</taxon>
        <taxon>Dothideomycetidae</taxon>
        <taxon>Mycosphaerellales</taxon>
        <taxon>Teratosphaeriaceae</taxon>
        <taxon>Friedmanniomyces</taxon>
    </lineage>
</organism>
<proteinExistence type="predicted"/>
<reference evidence="1" key="1">
    <citation type="submission" date="2023-06" db="EMBL/GenBank/DDBJ databases">
        <title>Black Yeasts Isolated from many extreme environments.</title>
        <authorList>
            <person name="Coleine C."/>
            <person name="Stajich J.E."/>
            <person name="Selbmann L."/>
        </authorList>
    </citation>
    <scope>NUCLEOTIDE SEQUENCE</scope>
    <source>
        <strain evidence="1">CCFEE 5200</strain>
    </source>
</reference>
<dbReference type="AlphaFoldDB" id="A0AAN6GZP5"/>
<evidence type="ECO:0000313" key="1">
    <source>
        <dbReference type="EMBL" id="KAK0949095.1"/>
    </source>
</evidence>
<accession>A0AAN6GZP5</accession>
<keyword evidence="1" id="KW-0647">Proteasome</keyword>